<evidence type="ECO:0000313" key="1">
    <source>
        <dbReference type="EMBL" id="ODA33114.1"/>
    </source>
</evidence>
<dbReference type="Proteomes" id="UP000094828">
    <property type="component" value="Unassembled WGS sequence"/>
</dbReference>
<name>A0A1C3EIQ4_9PLAN</name>
<comment type="caution">
    <text evidence="1">The sequence shown here is derived from an EMBL/GenBank/DDBJ whole genome shotgun (WGS) entry which is preliminary data.</text>
</comment>
<keyword evidence="2" id="KW-1185">Reference proteome</keyword>
<accession>A0A1C3EIQ4</accession>
<protein>
    <submittedName>
        <fullName evidence="1">Uncharacterized protein</fullName>
    </submittedName>
</protein>
<evidence type="ECO:0000313" key="2">
    <source>
        <dbReference type="Proteomes" id="UP000094828"/>
    </source>
</evidence>
<dbReference type="AlphaFoldDB" id="A0A1C3EIQ4"/>
<reference evidence="1 2" key="1">
    <citation type="submission" date="2016-05" db="EMBL/GenBank/DDBJ databases">
        <title>Genomic and physiological characterization of Planctopirus sp. isolated from fresh water lake.</title>
        <authorList>
            <person name="Subhash Y."/>
            <person name="Ramana C."/>
        </authorList>
    </citation>
    <scope>NUCLEOTIDE SEQUENCE [LARGE SCALE GENOMIC DNA]</scope>
    <source>
        <strain evidence="1 2">JC280</strain>
    </source>
</reference>
<gene>
    <name evidence="1" type="ORF">A6X21_04950</name>
</gene>
<proteinExistence type="predicted"/>
<sequence length="89" mass="9443">MAVRVRLPEAGFRRGTRGKLAEGVAGLGVSTVRVVMGEAFGNWGAGRDERDGVAVGDGFGWRWMEVGILKSGRDRGGEKKPAARDDGRG</sequence>
<organism evidence="1 2">
    <name type="scientific">Planctopirus hydrillae</name>
    <dbReference type="NCBI Taxonomy" id="1841610"/>
    <lineage>
        <taxon>Bacteria</taxon>
        <taxon>Pseudomonadati</taxon>
        <taxon>Planctomycetota</taxon>
        <taxon>Planctomycetia</taxon>
        <taxon>Planctomycetales</taxon>
        <taxon>Planctomycetaceae</taxon>
        <taxon>Planctopirus</taxon>
    </lineage>
</organism>
<dbReference type="EMBL" id="LYDR01000058">
    <property type="protein sequence ID" value="ODA33114.1"/>
    <property type="molecule type" value="Genomic_DNA"/>
</dbReference>